<feature type="compositionally biased region" description="Low complexity" evidence="1">
    <location>
        <begin position="349"/>
        <end position="365"/>
    </location>
</feature>
<proteinExistence type="predicted"/>
<evidence type="ECO:0000313" key="3">
    <source>
        <dbReference type="Proteomes" id="UP000265515"/>
    </source>
</evidence>
<feature type="region of interest" description="Disordered" evidence="1">
    <location>
        <begin position="335"/>
        <end position="365"/>
    </location>
</feature>
<organism evidence="2 3">
    <name type="scientific">Chara braunii</name>
    <name type="common">Braun's stonewort</name>
    <dbReference type="NCBI Taxonomy" id="69332"/>
    <lineage>
        <taxon>Eukaryota</taxon>
        <taxon>Viridiplantae</taxon>
        <taxon>Streptophyta</taxon>
        <taxon>Charophyceae</taxon>
        <taxon>Charales</taxon>
        <taxon>Characeae</taxon>
        <taxon>Chara</taxon>
    </lineage>
</organism>
<accession>A0A388LBT3</accession>
<dbReference type="AlphaFoldDB" id="A0A388LBT3"/>
<sequence length="882" mass="96019">MRKLAGDYWTLLCFVPRSCEYTFFKRVTSWEIDIHLFILKWTRQQQTKAKHSYKVVNLPLEDTDRTVVIMYSNDEDYHRNTIPLLGDIPASTPVADRSSGEQAGDLSALVRRERRPKMLADIVEKNFTPTKLKIVGMEPREKFAYEGMERESNAMVETLEHFCPADDAVVFLGKGHAALIWELLKSHRHCIVMEGEGMKFEFLVEFVTKMVKSGVYFAIFVKPPPRHDEKRDLVYKVGQNIVNIWEFLFETKPQNRGARAYVTRRRKMKSLLRGYHKAPAETEVAFLDCLEIMYFDKHIGAFTIAAYATCFGEGFDAEDSEEESEDGTLQAALADERQNACSSASQKMGAPGTSSGSGGASSMAVTTDQFQRTSYMAGNTTTLSSNAVRDDSRMQAMLSPEVMASLSELAHSPATVLELLRSQTPQQPPSEPLEYEIEDIIPPDIARLPGPIVCRDDYTVMPYNVSDKAGERKGASGDERGKGSESGGGALGKGTRSSSGEHGKGSEPRGGASGKGLGPSISASGKPISHGELQKHKMCQGCQATEGKVSRPSGGAHDKGSGSSLGSGPSSGAHCRGSGSPLGLGPSGGAHGRGSRGDASGQDLGASGGASVKGVSHGELSKCVEDILPDDQVWATTVLASESVNAQVDNTGALAELEMPSLDMPAEKDEHEVSLDMKNESATAGAKETVNVQTIEEDEEHIVLSTREQHTLVQPELMVAKSEAQQSVNLVISIDESPFTSSHGAIEGHVEDKALVSYRVHDPSFQIPLATKRLTVEEKEYLDMITGSSEDNEAYGIVDYKGSWKVGKEDIMVVVDDGKWLNDEVVNLYLLAIQITNDHIKVDSACFASLLARGHFPPFAFSQANISDMRLRIAFDILSMVR</sequence>
<protein>
    <submittedName>
        <fullName evidence="2">Uncharacterized protein</fullName>
    </submittedName>
</protein>
<dbReference type="EMBL" id="BFEA01000328">
    <property type="protein sequence ID" value="GBG79787.1"/>
    <property type="molecule type" value="Genomic_DNA"/>
</dbReference>
<evidence type="ECO:0000313" key="2">
    <source>
        <dbReference type="EMBL" id="GBG79787.1"/>
    </source>
</evidence>
<reference evidence="2 3" key="1">
    <citation type="journal article" date="2018" name="Cell">
        <title>The Chara Genome: Secondary Complexity and Implications for Plant Terrestrialization.</title>
        <authorList>
            <person name="Nishiyama T."/>
            <person name="Sakayama H."/>
            <person name="Vries J.D."/>
            <person name="Buschmann H."/>
            <person name="Saint-Marcoux D."/>
            <person name="Ullrich K.K."/>
            <person name="Haas F.B."/>
            <person name="Vanderstraeten L."/>
            <person name="Becker D."/>
            <person name="Lang D."/>
            <person name="Vosolsobe S."/>
            <person name="Rombauts S."/>
            <person name="Wilhelmsson P.K.I."/>
            <person name="Janitza P."/>
            <person name="Kern R."/>
            <person name="Heyl A."/>
            <person name="Rumpler F."/>
            <person name="Villalobos L.I.A.C."/>
            <person name="Clay J.M."/>
            <person name="Skokan R."/>
            <person name="Toyoda A."/>
            <person name="Suzuki Y."/>
            <person name="Kagoshima H."/>
            <person name="Schijlen E."/>
            <person name="Tajeshwar N."/>
            <person name="Catarino B."/>
            <person name="Hetherington A.J."/>
            <person name="Saltykova A."/>
            <person name="Bonnot C."/>
            <person name="Breuninger H."/>
            <person name="Symeonidi A."/>
            <person name="Radhakrishnan G.V."/>
            <person name="Van Nieuwerburgh F."/>
            <person name="Deforce D."/>
            <person name="Chang C."/>
            <person name="Karol K.G."/>
            <person name="Hedrich R."/>
            <person name="Ulvskov P."/>
            <person name="Glockner G."/>
            <person name="Delwiche C.F."/>
            <person name="Petrasek J."/>
            <person name="Van de Peer Y."/>
            <person name="Friml J."/>
            <person name="Beilby M."/>
            <person name="Dolan L."/>
            <person name="Kohara Y."/>
            <person name="Sugano S."/>
            <person name="Fujiyama A."/>
            <person name="Delaux P.-M."/>
            <person name="Quint M."/>
            <person name="TheiBen G."/>
            <person name="Hagemann M."/>
            <person name="Harholt J."/>
            <person name="Dunand C."/>
            <person name="Zachgo S."/>
            <person name="Langdale J."/>
            <person name="Maumus F."/>
            <person name="Straeten D.V.D."/>
            <person name="Gould S.B."/>
            <person name="Rensing S.A."/>
        </authorList>
    </citation>
    <scope>NUCLEOTIDE SEQUENCE [LARGE SCALE GENOMIC DNA]</scope>
    <source>
        <strain evidence="2 3">S276</strain>
    </source>
</reference>
<comment type="caution">
    <text evidence="2">The sequence shown here is derived from an EMBL/GenBank/DDBJ whole genome shotgun (WGS) entry which is preliminary data.</text>
</comment>
<keyword evidence="3" id="KW-1185">Reference proteome</keyword>
<gene>
    <name evidence="2" type="ORF">CBR_g30049</name>
</gene>
<feature type="region of interest" description="Disordered" evidence="1">
    <location>
        <begin position="465"/>
        <end position="614"/>
    </location>
</feature>
<name>A0A388LBT3_CHABU</name>
<dbReference type="OrthoDB" id="1939479at2759"/>
<dbReference type="Gene3D" id="1.10.418.20">
    <property type="match status" value="1"/>
</dbReference>
<dbReference type="Gramene" id="GBG79787">
    <property type="protein sequence ID" value="GBG79787"/>
    <property type="gene ID" value="CBR_g30049"/>
</dbReference>
<feature type="compositionally biased region" description="Gly residues" evidence="1">
    <location>
        <begin position="580"/>
        <end position="592"/>
    </location>
</feature>
<evidence type="ECO:0000256" key="1">
    <source>
        <dbReference type="SAM" id="MobiDB-lite"/>
    </source>
</evidence>
<dbReference type="Proteomes" id="UP000265515">
    <property type="component" value="Unassembled WGS sequence"/>
</dbReference>
<feature type="compositionally biased region" description="Low complexity" evidence="1">
    <location>
        <begin position="561"/>
        <end position="579"/>
    </location>
</feature>
<feature type="compositionally biased region" description="Basic and acidic residues" evidence="1">
    <location>
        <begin position="468"/>
        <end position="483"/>
    </location>
</feature>